<keyword evidence="10" id="KW-0067">ATP-binding</keyword>
<feature type="coiled-coil region" evidence="7">
    <location>
        <begin position="239"/>
        <end position="266"/>
    </location>
</feature>
<sequence>MTGGTDSRIHSFYTKTSRPLSDGLIQTDTDFEVVACNSAASQLLQTIDTQCIGTSLWTLFPDSRGTIAQTEIETALESQQQRSFKWYAGESQTWVEVLVFPSIDGLTLVLTKLRSDGRRHRNIDLYKSELEPASVGGWKIDLPSETLHVSEEVLRIRGLPADYDLTIEEGIQFYHPEDRRILTAAVDRLKNGGETYDLELREVRENGDIYWVRTTGIADYNESGEIIALRGVYRDITERKESELELQRKTRELARQNERLDNFANVITHDLRNRLNVAQGRLGLAREQLESEHFDVIERSLSRMQTLIEEVLDLARHGKAVHNPAPVELTVIVQQSWEAVETAGAQLISQDRLTILADRNRMKQLFENLIRNAIEHGGEDVTVTIGALDDGFFVEDNGPGIPVNEREQVFESGYTTSSSGTGFGLAIIKEIADAHHWNVQITESSGGGTRFECTGVEMG</sequence>
<dbReference type="CDD" id="cd00130">
    <property type="entry name" value="PAS"/>
    <property type="match status" value="2"/>
</dbReference>
<dbReference type="CDD" id="cd00082">
    <property type="entry name" value="HisKA"/>
    <property type="match status" value="1"/>
</dbReference>
<dbReference type="InterPro" id="IPR050736">
    <property type="entry name" value="Sensor_HK_Regulatory"/>
</dbReference>
<dbReference type="InterPro" id="IPR000014">
    <property type="entry name" value="PAS"/>
</dbReference>
<evidence type="ECO:0000259" key="9">
    <source>
        <dbReference type="PROSITE" id="PS50113"/>
    </source>
</evidence>
<dbReference type="Pfam" id="PF00512">
    <property type="entry name" value="HisKA"/>
    <property type="match status" value="1"/>
</dbReference>
<dbReference type="InterPro" id="IPR035965">
    <property type="entry name" value="PAS-like_dom_sf"/>
</dbReference>
<evidence type="ECO:0000313" key="11">
    <source>
        <dbReference type="Proteomes" id="UP001203207"/>
    </source>
</evidence>
<dbReference type="CDD" id="cd00075">
    <property type="entry name" value="HATPase"/>
    <property type="match status" value="1"/>
</dbReference>
<dbReference type="GO" id="GO:0005524">
    <property type="term" value="F:ATP binding"/>
    <property type="evidence" value="ECO:0007669"/>
    <property type="project" value="UniProtKB-KW"/>
</dbReference>
<keyword evidence="11" id="KW-1185">Reference proteome</keyword>
<dbReference type="SUPFAM" id="SSF47384">
    <property type="entry name" value="Homodimeric domain of signal transducing histidine kinase"/>
    <property type="match status" value="1"/>
</dbReference>
<name>A0AAE3K7A4_9EURY</name>
<dbReference type="InterPro" id="IPR036890">
    <property type="entry name" value="HATPase_C_sf"/>
</dbReference>
<feature type="domain" description="Histidine kinase" evidence="8">
    <location>
        <begin position="266"/>
        <end position="451"/>
    </location>
</feature>
<comment type="catalytic activity">
    <reaction evidence="1">
        <text>ATP + protein L-histidine = ADP + protein N-phospho-L-histidine.</text>
        <dbReference type="EC" id="2.7.13.3"/>
    </reaction>
</comment>
<dbReference type="InterPro" id="IPR003661">
    <property type="entry name" value="HisK_dim/P_dom"/>
</dbReference>
<dbReference type="Gene3D" id="2.10.70.100">
    <property type="match status" value="1"/>
</dbReference>
<dbReference type="InterPro" id="IPR013655">
    <property type="entry name" value="PAS_fold_3"/>
</dbReference>
<dbReference type="PROSITE" id="PS50109">
    <property type="entry name" value="HIS_KIN"/>
    <property type="match status" value="1"/>
</dbReference>
<dbReference type="GO" id="GO:0000155">
    <property type="term" value="F:phosphorelay sensor kinase activity"/>
    <property type="evidence" value="ECO:0007669"/>
    <property type="project" value="InterPro"/>
</dbReference>
<dbReference type="Gene3D" id="3.30.450.20">
    <property type="entry name" value="PAS domain"/>
    <property type="match status" value="2"/>
</dbReference>
<keyword evidence="10" id="KW-0547">Nucleotide-binding</keyword>
<reference evidence="10" key="1">
    <citation type="journal article" date="2022" name="Syst. Appl. Microbiol.">
        <title>Natronocalculus amylovorans gen. nov., sp. nov., and Natranaeroarchaeum aerophilus sp. nov., dominant culturable amylolytic natronoarchaea from hypersaline soda lakes in southwestern Siberia.</title>
        <authorList>
            <person name="Sorokin D.Y."/>
            <person name="Elcheninov A.G."/>
            <person name="Khizhniak T.V."/>
            <person name="Koenen M."/>
            <person name="Bale N.J."/>
            <person name="Damste J.S.S."/>
            <person name="Kublanov I.V."/>
        </authorList>
    </citation>
    <scope>NUCLEOTIDE SEQUENCE</scope>
    <source>
        <strain evidence="10">AArc-St2</strain>
    </source>
</reference>
<keyword evidence="3" id="KW-0597">Phosphoprotein</keyword>
<evidence type="ECO:0000313" key="10">
    <source>
        <dbReference type="EMBL" id="MCL9816042.1"/>
    </source>
</evidence>
<dbReference type="SUPFAM" id="SSF55785">
    <property type="entry name" value="PYP-like sensor domain (PAS domain)"/>
    <property type="match status" value="2"/>
</dbReference>
<dbReference type="Pfam" id="PF08447">
    <property type="entry name" value="PAS_3"/>
    <property type="match status" value="1"/>
</dbReference>
<dbReference type="SMART" id="SM00086">
    <property type="entry name" value="PAC"/>
    <property type="match status" value="1"/>
</dbReference>
<dbReference type="Gene3D" id="1.10.287.130">
    <property type="match status" value="1"/>
</dbReference>
<proteinExistence type="predicted"/>
<dbReference type="Gene3D" id="3.30.565.10">
    <property type="entry name" value="Histidine kinase-like ATPase, C-terminal domain"/>
    <property type="match status" value="1"/>
</dbReference>
<dbReference type="InterPro" id="IPR004358">
    <property type="entry name" value="Sig_transdc_His_kin-like_C"/>
</dbReference>
<dbReference type="EC" id="2.7.13.3" evidence="2"/>
<feature type="domain" description="PAC" evidence="9">
    <location>
        <begin position="196"/>
        <end position="248"/>
    </location>
</feature>
<evidence type="ECO:0000256" key="4">
    <source>
        <dbReference type="ARBA" id="ARBA00022679"/>
    </source>
</evidence>
<reference evidence="10" key="2">
    <citation type="submission" date="2022-02" db="EMBL/GenBank/DDBJ databases">
        <authorList>
            <person name="Elcheninov A.G."/>
            <person name="Sorokin D.Y."/>
            <person name="Kublanov I.V."/>
        </authorList>
    </citation>
    <scope>NUCLEOTIDE SEQUENCE</scope>
    <source>
        <strain evidence="10">AArc-St2</strain>
    </source>
</reference>
<dbReference type="InterPro" id="IPR000700">
    <property type="entry name" value="PAS-assoc_C"/>
</dbReference>
<evidence type="ECO:0000256" key="2">
    <source>
        <dbReference type="ARBA" id="ARBA00012438"/>
    </source>
</evidence>
<dbReference type="InterPro" id="IPR013656">
    <property type="entry name" value="PAS_4"/>
</dbReference>
<dbReference type="SUPFAM" id="SSF55874">
    <property type="entry name" value="ATPase domain of HSP90 chaperone/DNA topoisomerase II/histidine kinase"/>
    <property type="match status" value="1"/>
</dbReference>
<accession>A0AAE3K7A4</accession>
<dbReference type="InterPro" id="IPR005467">
    <property type="entry name" value="His_kinase_dom"/>
</dbReference>
<evidence type="ECO:0000256" key="6">
    <source>
        <dbReference type="ARBA" id="ARBA00023012"/>
    </source>
</evidence>
<comment type="caution">
    <text evidence="10">The sequence shown here is derived from an EMBL/GenBank/DDBJ whole genome shotgun (WGS) entry which is preliminary data.</text>
</comment>
<keyword evidence="4" id="KW-0808">Transferase</keyword>
<keyword evidence="5" id="KW-0418">Kinase</keyword>
<dbReference type="SMART" id="SM00387">
    <property type="entry name" value="HATPase_c"/>
    <property type="match status" value="1"/>
</dbReference>
<dbReference type="Pfam" id="PF08448">
    <property type="entry name" value="PAS_4"/>
    <property type="match status" value="1"/>
</dbReference>
<keyword evidence="7" id="KW-0175">Coiled coil</keyword>
<evidence type="ECO:0000256" key="7">
    <source>
        <dbReference type="SAM" id="Coils"/>
    </source>
</evidence>
<organism evidence="10 11">
    <name type="scientific">Natronocalculus amylovorans</name>
    <dbReference type="NCBI Taxonomy" id="2917812"/>
    <lineage>
        <taxon>Archaea</taxon>
        <taxon>Methanobacteriati</taxon>
        <taxon>Methanobacteriota</taxon>
        <taxon>Stenosarchaea group</taxon>
        <taxon>Halobacteria</taxon>
        <taxon>Halobacteriales</taxon>
        <taxon>Haloferacaceae</taxon>
        <taxon>Natronocalculus</taxon>
    </lineage>
</organism>
<dbReference type="PANTHER" id="PTHR43711">
    <property type="entry name" value="TWO-COMPONENT HISTIDINE KINASE"/>
    <property type="match status" value="1"/>
</dbReference>
<dbReference type="InterPro" id="IPR003594">
    <property type="entry name" value="HATPase_dom"/>
</dbReference>
<dbReference type="PROSITE" id="PS50113">
    <property type="entry name" value="PAC"/>
    <property type="match status" value="1"/>
</dbReference>
<dbReference type="PANTHER" id="PTHR43711:SF1">
    <property type="entry name" value="HISTIDINE KINASE 1"/>
    <property type="match status" value="1"/>
</dbReference>
<dbReference type="InterPro" id="IPR001610">
    <property type="entry name" value="PAC"/>
</dbReference>
<gene>
    <name evidence="10" type="ORF">AArcSt2_03710</name>
</gene>
<evidence type="ECO:0000256" key="1">
    <source>
        <dbReference type="ARBA" id="ARBA00000085"/>
    </source>
</evidence>
<protein>
    <recommendedName>
        <fullName evidence="2">histidine kinase</fullName>
        <ecNumber evidence="2">2.7.13.3</ecNumber>
    </recommendedName>
</protein>
<evidence type="ECO:0000256" key="3">
    <source>
        <dbReference type="ARBA" id="ARBA00022553"/>
    </source>
</evidence>
<dbReference type="InterPro" id="IPR036097">
    <property type="entry name" value="HisK_dim/P_sf"/>
</dbReference>
<dbReference type="Proteomes" id="UP001203207">
    <property type="component" value="Unassembled WGS sequence"/>
</dbReference>
<evidence type="ECO:0000256" key="5">
    <source>
        <dbReference type="ARBA" id="ARBA00022777"/>
    </source>
</evidence>
<keyword evidence="6" id="KW-0902">Two-component regulatory system</keyword>
<dbReference type="SMART" id="SM00091">
    <property type="entry name" value="PAS"/>
    <property type="match status" value="2"/>
</dbReference>
<dbReference type="RefSeq" id="WP_250582970.1">
    <property type="nucleotide sequence ID" value="NZ_JAKRVX010000001.1"/>
</dbReference>
<dbReference type="Pfam" id="PF02518">
    <property type="entry name" value="HATPase_c"/>
    <property type="match status" value="1"/>
</dbReference>
<dbReference type="EMBL" id="JAKRVX010000001">
    <property type="protein sequence ID" value="MCL9816042.1"/>
    <property type="molecule type" value="Genomic_DNA"/>
</dbReference>
<dbReference type="PRINTS" id="PR00344">
    <property type="entry name" value="BCTRLSENSOR"/>
</dbReference>
<evidence type="ECO:0000259" key="8">
    <source>
        <dbReference type="PROSITE" id="PS50109"/>
    </source>
</evidence>
<dbReference type="SMART" id="SM00388">
    <property type="entry name" value="HisKA"/>
    <property type="match status" value="1"/>
</dbReference>
<dbReference type="AlphaFoldDB" id="A0AAE3K7A4"/>
<dbReference type="NCBIfam" id="TIGR00229">
    <property type="entry name" value="sensory_box"/>
    <property type="match status" value="1"/>
</dbReference>